<evidence type="ECO:0000313" key="2">
    <source>
        <dbReference type="Proteomes" id="UP000069850"/>
    </source>
</evidence>
<dbReference type="EMBL" id="LT158599">
    <property type="protein sequence ID" value="CVK34480.1"/>
    <property type="molecule type" value="Genomic_DNA"/>
</dbReference>
<gene>
    <name evidence="1" type="ORF">MMAB1_3267</name>
</gene>
<organism evidence="1 2">
    <name type="scientific">Methanoculleus bourgensis</name>
    <dbReference type="NCBI Taxonomy" id="83986"/>
    <lineage>
        <taxon>Archaea</taxon>
        <taxon>Methanobacteriati</taxon>
        <taxon>Methanobacteriota</taxon>
        <taxon>Stenosarchaea group</taxon>
        <taxon>Methanomicrobia</taxon>
        <taxon>Methanomicrobiales</taxon>
        <taxon>Methanomicrobiaceae</taxon>
        <taxon>Methanoculleus</taxon>
    </lineage>
</organism>
<dbReference type="Proteomes" id="UP000069850">
    <property type="component" value="Chromosome 1"/>
</dbReference>
<evidence type="ECO:0000313" key="1">
    <source>
        <dbReference type="EMBL" id="CVK34480.1"/>
    </source>
</evidence>
<dbReference type="KEGG" id="mema:MMAB1_3267"/>
<dbReference type="AlphaFoldDB" id="A0A0X8XZZ9"/>
<reference evidence="1 2" key="1">
    <citation type="submission" date="2016-01" db="EMBL/GenBank/DDBJ databases">
        <authorList>
            <person name="Manzoor S."/>
        </authorList>
    </citation>
    <scope>NUCLEOTIDE SEQUENCE [LARGE SCALE GENOMIC DNA]</scope>
    <source>
        <strain evidence="1">Methanoculleus sp MAB1</strain>
    </source>
</reference>
<protein>
    <submittedName>
        <fullName evidence="1">Uncharacterized protein</fullName>
    </submittedName>
</protein>
<proteinExistence type="predicted"/>
<name>A0A0X8XZZ9_9EURY</name>
<accession>A0A0X8XZZ9</accession>
<sequence length="27" mass="3143">MDDHNPIIIVLNNIGQGSYQFNLTLRR</sequence>